<name>A0A8S1QB00_9CILI</name>
<keyword evidence="2" id="KW-1185">Reference proteome</keyword>
<reference evidence="1" key="1">
    <citation type="submission" date="2021-01" db="EMBL/GenBank/DDBJ databases">
        <authorList>
            <consortium name="Genoscope - CEA"/>
            <person name="William W."/>
        </authorList>
    </citation>
    <scope>NUCLEOTIDE SEQUENCE</scope>
</reference>
<sequence length="59" mass="7071">MKLQINGNNSTFTDQIVADNIIIDQLEIKQMNLKTEVESYLKLFFQRINQQVKRFIRLQ</sequence>
<dbReference type="Proteomes" id="UP000692954">
    <property type="component" value="Unassembled WGS sequence"/>
</dbReference>
<accession>A0A8S1QB00</accession>
<evidence type="ECO:0000313" key="1">
    <source>
        <dbReference type="EMBL" id="CAD8112355.1"/>
    </source>
</evidence>
<proteinExistence type="predicted"/>
<comment type="caution">
    <text evidence="1">The sequence shown here is derived from an EMBL/GenBank/DDBJ whole genome shotgun (WGS) entry which is preliminary data.</text>
</comment>
<dbReference type="EMBL" id="CAJJDN010000100">
    <property type="protein sequence ID" value="CAD8112355.1"/>
    <property type="molecule type" value="Genomic_DNA"/>
</dbReference>
<organism evidence="1 2">
    <name type="scientific">Paramecium sonneborni</name>
    <dbReference type="NCBI Taxonomy" id="65129"/>
    <lineage>
        <taxon>Eukaryota</taxon>
        <taxon>Sar</taxon>
        <taxon>Alveolata</taxon>
        <taxon>Ciliophora</taxon>
        <taxon>Intramacronucleata</taxon>
        <taxon>Oligohymenophorea</taxon>
        <taxon>Peniculida</taxon>
        <taxon>Parameciidae</taxon>
        <taxon>Paramecium</taxon>
    </lineage>
</organism>
<protein>
    <submittedName>
        <fullName evidence="1">Uncharacterized protein</fullName>
    </submittedName>
</protein>
<evidence type="ECO:0000313" key="2">
    <source>
        <dbReference type="Proteomes" id="UP000692954"/>
    </source>
</evidence>
<gene>
    <name evidence="1" type="ORF">PSON_ATCC_30995.1.T1000162</name>
</gene>
<dbReference type="AlphaFoldDB" id="A0A8S1QB00"/>